<dbReference type="PANTHER" id="PTHR10424">
    <property type="entry name" value="VIRAL ENVELOPE PROTEIN"/>
    <property type="match status" value="1"/>
</dbReference>
<reference evidence="1" key="2">
    <citation type="submission" date="2025-08" db="UniProtKB">
        <authorList>
            <consortium name="Ensembl"/>
        </authorList>
    </citation>
    <scope>IDENTIFICATION</scope>
</reference>
<dbReference type="Ensembl" id="ENSMUNT00000032542.1">
    <property type="protein sequence ID" value="ENSMUNP00000027509.1"/>
    <property type="gene ID" value="ENSMUNG00000017404.1"/>
</dbReference>
<keyword evidence="2" id="KW-1185">Reference proteome</keyword>
<dbReference type="InterPro" id="IPR018154">
    <property type="entry name" value="TLV/ENV_coat_polyprotein"/>
</dbReference>
<sequence length="638" mass="72873">MPATKKYKHTSAVGSNLTGQRGGGICHTGPLIILWLLSLSRVRASSNCTECIKTTLSGHLTMQTLICHTHYQCSGTPLEMCTHNNTEYAKCNIKDKIIYYDPKMKAKECGKWAGGCGNMEWIQTYSCNWKYTCSSWKYKSKWANTDCTRNWNYCSSWTCVLWTTDYSPGEYTKRLEELGYWVVKLETDCLKRILQIGTTGSDPGTLVHIKIQEHEMETGAKYEIPTIARNLFVNLAENIAKVLNINNCYVCGGTNMGEQWPWEPKKISITDNSIWNSSKVQRAKQWALQTSIIGQNCWQKPPGRQGRKPVGDLICENNIAEGGKSWTLNKNTGDKWEAPEGLYWICGKYAYSELPRNWTRTCVLGTIRPSFFLLPICRGQQLGVPVYSDVSEIPRAKRGLQIGNWKDDQWPPERIIAYYNPASWAEDGSWGYQVPIYMLNRIIRLQAVLETVTNKTGDALTILAKQNSKTRTVVYQNRLALDYLLAQEGGVGGKFNLSNCCLQIDDEGKAIEKIITEMKKVTHVPVQTWRGFNLDIEKWWNNNWWNFGGLRGILLNFVLLITGLLVIPCVVPLISRKVRKTIEQLRFEIITPEGAESKIRMLKIWSRDDPFEEAKLIFERNERIRKARNENYGSSQMG</sequence>
<dbReference type="PANTHER" id="PTHR10424:SF68">
    <property type="entry name" value="ENDOGENOUS RETROVIRUS GROUP 3 MEMBER 1 ENV POLYPROTEIN"/>
    <property type="match status" value="1"/>
</dbReference>
<organism evidence="1 2">
    <name type="scientific">Melopsittacus undulatus</name>
    <name type="common">Budgerigar</name>
    <name type="synonym">Psittacus undulatus</name>
    <dbReference type="NCBI Taxonomy" id="13146"/>
    <lineage>
        <taxon>Eukaryota</taxon>
        <taxon>Metazoa</taxon>
        <taxon>Chordata</taxon>
        <taxon>Craniata</taxon>
        <taxon>Vertebrata</taxon>
        <taxon>Euteleostomi</taxon>
        <taxon>Archelosauria</taxon>
        <taxon>Archosauria</taxon>
        <taxon>Dinosauria</taxon>
        <taxon>Saurischia</taxon>
        <taxon>Theropoda</taxon>
        <taxon>Coelurosauria</taxon>
        <taxon>Aves</taxon>
        <taxon>Neognathae</taxon>
        <taxon>Neoaves</taxon>
        <taxon>Telluraves</taxon>
        <taxon>Australaves</taxon>
        <taxon>Psittaciformes</taxon>
        <taxon>Psittaculidae</taxon>
        <taxon>Melopsittacus</taxon>
    </lineage>
</organism>
<evidence type="ECO:0000313" key="1">
    <source>
        <dbReference type="Ensembl" id="ENSMUNP00000027509.1"/>
    </source>
</evidence>
<reference evidence="1" key="3">
    <citation type="submission" date="2025-09" db="UniProtKB">
        <authorList>
            <consortium name="Ensembl"/>
        </authorList>
    </citation>
    <scope>IDENTIFICATION</scope>
</reference>
<dbReference type="Proteomes" id="UP000694405">
    <property type="component" value="Chromosome W"/>
</dbReference>
<reference evidence="1" key="1">
    <citation type="submission" date="2020-03" db="EMBL/GenBank/DDBJ databases">
        <title>Melopsittacus undulatus (budgerigar) genome, bMelUnd1, maternal haplotype with Z.</title>
        <authorList>
            <person name="Gedman G."/>
            <person name="Mountcastle J."/>
            <person name="Haase B."/>
            <person name="Formenti G."/>
            <person name="Wright T."/>
            <person name="Apodaca J."/>
            <person name="Pelan S."/>
            <person name="Chow W."/>
            <person name="Rhie A."/>
            <person name="Howe K."/>
            <person name="Fedrigo O."/>
            <person name="Jarvis E.D."/>
        </authorList>
    </citation>
    <scope>NUCLEOTIDE SEQUENCE [LARGE SCALE GENOMIC DNA]</scope>
</reference>
<proteinExistence type="predicted"/>
<dbReference type="Gene3D" id="1.10.287.210">
    <property type="match status" value="1"/>
</dbReference>
<accession>A0A8V5GW00</accession>
<name>A0A8V5GW00_MELUD</name>
<protein>
    <submittedName>
        <fullName evidence="1">Uncharacterized protein</fullName>
    </submittedName>
</protein>
<dbReference type="SUPFAM" id="SSF58069">
    <property type="entry name" value="Virus ectodomain"/>
    <property type="match status" value="1"/>
</dbReference>
<evidence type="ECO:0000313" key="2">
    <source>
        <dbReference type="Proteomes" id="UP000694405"/>
    </source>
</evidence>
<dbReference type="AlphaFoldDB" id="A0A8V5GW00"/>
<dbReference type="CDD" id="cd09850">
    <property type="entry name" value="Ebola-like_HR1-HR2"/>
    <property type="match status" value="1"/>
</dbReference>